<dbReference type="EMBL" id="BJYZ01000034">
    <property type="protein sequence ID" value="GEO41976.1"/>
    <property type="molecule type" value="Genomic_DNA"/>
</dbReference>
<dbReference type="AlphaFoldDB" id="A0A512DZR8"/>
<reference evidence="1 2" key="1">
    <citation type="submission" date="2019-07" db="EMBL/GenBank/DDBJ databases">
        <title>Whole genome shotgun sequence of Skermanella aerolata NBRC 106429.</title>
        <authorList>
            <person name="Hosoyama A."/>
            <person name="Uohara A."/>
            <person name="Ohji S."/>
            <person name="Ichikawa N."/>
        </authorList>
    </citation>
    <scope>NUCLEOTIDE SEQUENCE [LARGE SCALE GENOMIC DNA]</scope>
    <source>
        <strain evidence="1 2">NBRC 106429</strain>
    </source>
</reference>
<keyword evidence="2" id="KW-1185">Reference proteome</keyword>
<evidence type="ECO:0000313" key="2">
    <source>
        <dbReference type="Proteomes" id="UP000321523"/>
    </source>
</evidence>
<evidence type="ECO:0000313" key="1">
    <source>
        <dbReference type="EMBL" id="GEO41976.1"/>
    </source>
</evidence>
<organism evidence="1 2">
    <name type="scientific">Skermanella aerolata</name>
    <dbReference type="NCBI Taxonomy" id="393310"/>
    <lineage>
        <taxon>Bacteria</taxon>
        <taxon>Pseudomonadati</taxon>
        <taxon>Pseudomonadota</taxon>
        <taxon>Alphaproteobacteria</taxon>
        <taxon>Rhodospirillales</taxon>
        <taxon>Azospirillaceae</taxon>
        <taxon>Skermanella</taxon>
    </lineage>
</organism>
<protein>
    <submittedName>
        <fullName evidence="1">Uncharacterized protein</fullName>
    </submittedName>
</protein>
<accession>A0A512DZR8</accession>
<gene>
    <name evidence="1" type="ORF">SAE02_61240</name>
</gene>
<sequence length="96" mass="10248">MSAAAAWTAEAVEAHDRVAGCRTHEERLEIGQADLDDDVGRTRSGGKCQAAEHEGVGGTCIRPARKINRKGLGAVRPHGDCPMDEVTLVYHPADTQ</sequence>
<dbReference type="Proteomes" id="UP000321523">
    <property type="component" value="Unassembled WGS sequence"/>
</dbReference>
<proteinExistence type="predicted"/>
<comment type="caution">
    <text evidence="1">The sequence shown here is derived from an EMBL/GenBank/DDBJ whole genome shotgun (WGS) entry which is preliminary data.</text>
</comment>
<name>A0A512DZR8_9PROT</name>